<feature type="signal peptide" evidence="1">
    <location>
        <begin position="1"/>
        <end position="34"/>
    </location>
</feature>
<proteinExistence type="predicted"/>
<sequence>MSQNFYRRRSPYLQRFGALVLSIAAWFTPTKAPANNTNGAGFLPCQPPKFGESLLLIVTNSNETQQQVMGILPPQVIATACQYLDDVVLRVEGFPSINAASNWAQYINTNFGLSAFVAVPQDDSSMPPRIRTVSEPYNPQPLRQGYAVLVDYFNNPQVAVELQQLLPQSVGLVSYQQRPYLLAEFTDNQNTAKKVLQTLSDRGFWVFMVDAPGVILLRSQVTIR</sequence>
<keyword evidence="1" id="KW-0732">Signal</keyword>
<name>A0AAU8JAM2_9CYAN</name>
<accession>A0AAU8JAM2</accession>
<feature type="chain" id="PRO_5043392276" description="SPOR domain-containing protein" evidence="1">
    <location>
        <begin position="35"/>
        <end position="224"/>
    </location>
</feature>
<organism evidence="2">
    <name type="scientific">Planktothricoides raciborskii GIHE-MW2</name>
    <dbReference type="NCBI Taxonomy" id="2792601"/>
    <lineage>
        <taxon>Bacteria</taxon>
        <taxon>Bacillati</taxon>
        <taxon>Cyanobacteriota</taxon>
        <taxon>Cyanophyceae</taxon>
        <taxon>Oscillatoriophycideae</taxon>
        <taxon>Oscillatoriales</taxon>
        <taxon>Oscillatoriaceae</taxon>
        <taxon>Planktothricoides</taxon>
    </lineage>
</organism>
<gene>
    <name evidence="2" type="ORF">ABWT76_004474</name>
</gene>
<evidence type="ECO:0000256" key="1">
    <source>
        <dbReference type="SAM" id="SignalP"/>
    </source>
</evidence>
<dbReference type="RefSeq" id="WP_054468139.1">
    <property type="nucleotide sequence ID" value="NZ_CP159837.1"/>
</dbReference>
<reference evidence="2" key="1">
    <citation type="submission" date="2024-07" db="EMBL/GenBank/DDBJ databases">
        <authorList>
            <person name="Kim Y.J."/>
            <person name="Jeong J.Y."/>
        </authorList>
    </citation>
    <scope>NUCLEOTIDE SEQUENCE</scope>
    <source>
        <strain evidence="2">GIHE-MW2</strain>
    </source>
</reference>
<evidence type="ECO:0008006" key="3">
    <source>
        <dbReference type="Google" id="ProtNLM"/>
    </source>
</evidence>
<dbReference type="AlphaFoldDB" id="A0AAU8JAM2"/>
<protein>
    <recommendedName>
        <fullName evidence="3">SPOR domain-containing protein</fullName>
    </recommendedName>
</protein>
<dbReference type="EMBL" id="CP159837">
    <property type="protein sequence ID" value="XCM35772.1"/>
    <property type="molecule type" value="Genomic_DNA"/>
</dbReference>
<evidence type="ECO:0000313" key="2">
    <source>
        <dbReference type="EMBL" id="XCM35772.1"/>
    </source>
</evidence>